<keyword evidence="3" id="KW-0731">Sigma factor</keyword>
<evidence type="ECO:0000313" key="7">
    <source>
        <dbReference type="EMBL" id="TDN79023.1"/>
    </source>
</evidence>
<dbReference type="EMBL" id="SNWD01000014">
    <property type="protein sequence ID" value="TDN79023.1"/>
    <property type="molecule type" value="Genomic_DNA"/>
</dbReference>
<evidence type="ECO:0000256" key="1">
    <source>
        <dbReference type="ARBA" id="ARBA00010641"/>
    </source>
</evidence>
<gene>
    <name evidence="7" type="ORF">EV664_11459</name>
</gene>
<keyword evidence="8" id="KW-1185">Reference proteome</keyword>
<evidence type="ECO:0000256" key="4">
    <source>
        <dbReference type="ARBA" id="ARBA00023163"/>
    </source>
</evidence>
<proteinExistence type="inferred from homology"/>
<evidence type="ECO:0000259" key="6">
    <source>
        <dbReference type="Pfam" id="PF08281"/>
    </source>
</evidence>
<protein>
    <submittedName>
        <fullName evidence="7">RNA polymerase sigma-70 factor (ECF subfamily)</fullName>
    </submittedName>
</protein>
<reference evidence="7 8" key="1">
    <citation type="submission" date="2019-03" db="EMBL/GenBank/DDBJ databases">
        <title>Genomic Encyclopedia of Type Strains, Phase IV (KMG-IV): sequencing the most valuable type-strain genomes for metagenomic binning, comparative biology and taxonomic classification.</title>
        <authorList>
            <person name="Goeker M."/>
        </authorList>
    </citation>
    <scope>NUCLEOTIDE SEQUENCE [LARGE SCALE GENOMIC DNA]</scope>
    <source>
        <strain evidence="7 8">DSM 25059</strain>
    </source>
</reference>
<dbReference type="InterPro" id="IPR013249">
    <property type="entry name" value="RNA_pol_sigma70_r4_t2"/>
</dbReference>
<dbReference type="InterPro" id="IPR039425">
    <property type="entry name" value="RNA_pol_sigma-70-like"/>
</dbReference>
<dbReference type="Proteomes" id="UP000295493">
    <property type="component" value="Unassembled WGS sequence"/>
</dbReference>
<dbReference type="Pfam" id="PF08281">
    <property type="entry name" value="Sigma70_r4_2"/>
    <property type="match status" value="1"/>
</dbReference>
<comment type="caution">
    <text evidence="7">The sequence shown here is derived from an EMBL/GenBank/DDBJ whole genome shotgun (WGS) entry which is preliminary data.</text>
</comment>
<dbReference type="SUPFAM" id="SSF88659">
    <property type="entry name" value="Sigma3 and sigma4 domains of RNA polymerase sigma factors"/>
    <property type="match status" value="1"/>
</dbReference>
<evidence type="ECO:0000256" key="3">
    <source>
        <dbReference type="ARBA" id="ARBA00023082"/>
    </source>
</evidence>
<dbReference type="InterPro" id="IPR036388">
    <property type="entry name" value="WH-like_DNA-bd_sf"/>
</dbReference>
<dbReference type="GO" id="GO:0003677">
    <property type="term" value="F:DNA binding"/>
    <property type="evidence" value="ECO:0007669"/>
    <property type="project" value="InterPro"/>
</dbReference>
<dbReference type="Gene3D" id="1.10.1740.10">
    <property type="match status" value="1"/>
</dbReference>
<dbReference type="InterPro" id="IPR014284">
    <property type="entry name" value="RNA_pol_sigma-70_dom"/>
</dbReference>
<keyword evidence="4" id="KW-0804">Transcription</keyword>
<evidence type="ECO:0000256" key="2">
    <source>
        <dbReference type="ARBA" id="ARBA00023015"/>
    </source>
</evidence>
<organism evidence="7 8">
    <name type="scientific">Stakelama pacifica</name>
    <dbReference type="NCBI Taxonomy" id="517720"/>
    <lineage>
        <taxon>Bacteria</taxon>
        <taxon>Pseudomonadati</taxon>
        <taxon>Pseudomonadota</taxon>
        <taxon>Alphaproteobacteria</taxon>
        <taxon>Sphingomonadales</taxon>
        <taxon>Sphingomonadaceae</taxon>
        <taxon>Stakelama</taxon>
    </lineage>
</organism>
<feature type="domain" description="RNA polymerase sigma factor 70 region 4 type 2" evidence="6">
    <location>
        <begin position="126"/>
        <end position="164"/>
    </location>
</feature>
<sequence>MTESAPPNGLEAALIAHRETLLRFLRARGAGEAAEDVLHELWLKIRSARTGPIAAPLSYLYRAADTLMIDRFRAERQAVKRDRDWSEQMAGAAPGVSEAPSGERIMMGRDHARLVAQRIDSCGARAASAFRRHRIDGVAQREVARELGVSLSTVESDLRLVYRALAELREEILAV</sequence>
<accession>A0A4R6FD19</accession>
<dbReference type="GO" id="GO:0006352">
    <property type="term" value="P:DNA-templated transcription initiation"/>
    <property type="evidence" value="ECO:0007669"/>
    <property type="project" value="InterPro"/>
</dbReference>
<dbReference type="SUPFAM" id="SSF88946">
    <property type="entry name" value="Sigma2 domain of RNA polymerase sigma factors"/>
    <property type="match status" value="1"/>
</dbReference>
<evidence type="ECO:0000256" key="5">
    <source>
        <dbReference type="SAM" id="MobiDB-lite"/>
    </source>
</evidence>
<dbReference type="RefSeq" id="WP_133496741.1">
    <property type="nucleotide sequence ID" value="NZ_BMLU01000013.1"/>
</dbReference>
<evidence type="ECO:0000313" key="8">
    <source>
        <dbReference type="Proteomes" id="UP000295493"/>
    </source>
</evidence>
<dbReference type="GO" id="GO:0016987">
    <property type="term" value="F:sigma factor activity"/>
    <property type="evidence" value="ECO:0007669"/>
    <property type="project" value="UniProtKB-KW"/>
</dbReference>
<name>A0A4R6FD19_9SPHN</name>
<dbReference type="NCBIfam" id="TIGR02937">
    <property type="entry name" value="sigma70-ECF"/>
    <property type="match status" value="1"/>
</dbReference>
<dbReference type="InterPro" id="IPR013324">
    <property type="entry name" value="RNA_pol_sigma_r3/r4-like"/>
</dbReference>
<dbReference type="PANTHER" id="PTHR43133">
    <property type="entry name" value="RNA POLYMERASE ECF-TYPE SIGMA FACTO"/>
    <property type="match status" value="1"/>
</dbReference>
<feature type="region of interest" description="Disordered" evidence="5">
    <location>
        <begin position="83"/>
        <end position="102"/>
    </location>
</feature>
<dbReference type="Gene3D" id="1.10.10.10">
    <property type="entry name" value="Winged helix-like DNA-binding domain superfamily/Winged helix DNA-binding domain"/>
    <property type="match status" value="1"/>
</dbReference>
<dbReference type="AlphaFoldDB" id="A0A4R6FD19"/>
<dbReference type="OrthoDB" id="7447094at2"/>
<dbReference type="InterPro" id="IPR013325">
    <property type="entry name" value="RNA_pol_sigma_r2"/>
</dbReference>
<keyword evidence="2" id="KW-0805">Transcription regulation</keyword>
<comment type="similarity">
    <text evidence="1">Belongs to the sigma-70 factor family. ECF subfamily.</text>
</comment>
<dbReference type="PANTHER" id="PTHR43133:SF63">
    <property type="entry name" value="RNA POLYMERASE SIGMA FACTOR FECI-RELATED"/>
    <property type="match status" value="1"/>
</dbReference>